<protein>
    <submittedName>
        <fullName evidence="1">Uncharacterized protein</fullName>
    </submittedName>
</protein>
<keyword evidence="2" id="KW-1185">Reference proteome</keyword>
<reference evidence="1 2" key="1">
    <citation type="journal article" date="2015" name="Antonie Van Leeuwenhoek">
        <title>Prauserella endophytica sp. nov., an endophytic actinobacterium isolated from Tamarix taklamakanensis.</title>
        <authorList>
            <person name="Liu J.M."/>
            <person name="Habden X."/>
            <person name="Guo L."/>
            <person name="Tuo L."/>
            <person name="Jiang Z.K."/>
            <person name="Liu S.W."/>
            <person name="Liu X.F."/>
            <person name="Chen L."/>
            <person name="Li R.F."/>
            <person name="Zhang Y.Q."/>
            <person name="Sun C.H."/>
        </authorList>
    </citation>
    <scope>NUCLEOTIDE SEQUENCE [LARGE SCALE GENOMIC DNA]</scope>
    <source>
        <strain evidence="1 2">CGMCC 4.7182</strain>
    </source>
</reference>
<accession>A0ABY2SCC3</accession>
<evidence type="ECO:0000313" key="1">
    <source>
        <dbReference type="EMBL" id="TKG73552.1"/>
    </source>
</evidence>
<sequence>MTPERFASVQAYNDAYPGCPIPTEPGVRHSLRGYHAAMRGVADDVAGTETTLTIDFLPGGAPAPEQQDRIGNVVASRWGEGPVLVLAEQVSLRTAWKAITDRWPTRLSDVQAALSDTPADVPPRPPLLR</sequence>
<dbReference type="RefSeq" id="WP_112266295.1">
    <property type="nucleotide sequence ID" value="NZ_SWMS01000001.1"/>
</dbReference>
<dbReference type="Proteomes" id="UP000309992">
    <property type="component" value="Unassembled WGS sequence"/>
</dbReference>
<name>A0ABY2SCC3_9PSEU</name>
<gene>
    <name evidence="1" type="ORF">FCN18_03065</name>
</gene>
<comment type="caution">
    <text evidence="1">The sequence shown here is derived from an EMBL/GenBank/DDBJ whole genome shotgun (WGS) entry which is preliminary data.</text>
</comment>
<dbReference type="EMBL" id="SWMS01000001">
    <property type="protein sequence ID" value="TKG73552.1"/>
    <property type="molecule type" value="Genomic_DNA"/>
</dbReference>
<proteinExistence type="predicted"/>
<evidence type="ECO:0000313" key="2">
    <source>
        <dbReference type="Proteomes" id="UP000309992"/>
    </source>
</evidence>
<organism evidence="1 2">
    <name type="scientific">Prauserella endophytica</name>
    <dbReference type="NCBI Taxonomy" id="1592324"/>
    <lineage>
        <taxon>Bacteria</taxon>
        <taxon>Bacillati</taxon>
        <taxon>Actinomycetota</taxon>
        <taxon>Actinomycetes</taxon>
        <taxon>Pseudonocardiales</taxon>
        <taxon>Pseudonocardiaceae</taxon>
        <taxon>Prauserella</taxon>
        <taxon>Prauserella coralliicola group</taxon>
    </lineage>
</organism>